<dbReference type="Gene3D" id="2.60.120.200">
    <property type="match status" value="1"/>
</dbReference>
<sequence length="467" mass="48581">MAARYWRVIGLRTDGATGVAITQAALWGATGMIDAVLSASHAPASGSLAYLTDGDLADTTTWGQAQVSAPGFALVWDAGAAVDAVNVRFGSADDSAQWVRVYTLQSSSDRAAWNTVGTYVMPWPGARVLAPMPSTGDPLADKVVALLMFDGGTLADTSPSGGAWTASGGAAVVSSGGIGDSGALSLNGSADCFISQPLSSRWAFGSGDFCVEAYVRWSGGDCALVSMRYAAAERWSNVIRLANGVLQWSNGTAWLGGSTTLPTNIWTHVAVARVASTLRHFIGGTKVYEVGDTTPISGDRPCFIGAYDAFRDSSLNGMVDFVRITSGAGRYTEDFVPPTGVGGGASYPSKATPADLAIALGAVDGAMTQPWLSGAEHLARDVQFGGAGRIWGTTKTKGTPNVPTKARVVLLHQRSKVVARETWSMPATGAFEFAGIDTRQQFLVLAEDVQGNFRPVAASRLVPEVAP</sequence>
<evidence type="ECO:0000313" key="2">
    <source>
        <dbReference type="EMBL" id="WIY49710.1"/>
    </source>
</evidence>
<dbReference type="Gene3D" id="2.60.120.260">
    <property type="entry name" value="Galactose-binding domain-like"/>
    <property type="match status" value="1"/>
</dbReference>
<name>A0ABY9AS10_PARCI</name>
<organism evidence="2 3">
    <name type="scientific">Paracidovorax citrulli</name>
    <name type="common">Acidovorax citrulli</name>
    <dbReference type="NCBI Taxonomy" id="80869"/>
    <lineage>
        <taxon>Bacteria</taxon>
        <taxon>Pseudomonadati</taxon>
        <taxon>Pseudomonadota</taxon>
        <taxon>Betaproteobacteria</taxon>
        <taxon>Burkholderiales</taxon>
        <taxon>Comamonadaceae</taxon>
        <taxon>Paracidovorax</taxon>
    </lineage>
</organism>
<dbReference type="Pfam" id="PF13385">
    <property type="entry name" value="Laminin_G_3"/>
    <property type="match status" value="1"/>
</dbReference>
<evidence type="ECO:0008006" key="4">
    <source>
        <dbReference type="Google" id="ProtNLM"/>
    </source>
</evidence>
<proteinExistence type="predicted"/>
<accession>A0ABY9AS10</accession>
<dbReference type="InterPro" id="IPR013320">
    <property type="entry name" value="ConA-like_dom_sf"/>
</dbReference>
<keyword evidence="3" id="KW-1185">Reference proteome</keyword>
<evidence type="ECO:0000313" key="3">
    <source>
        <dbReference type="Proteomes" id="UP001242732"/>
    </source>
</evidence>
<evidence type="ECO:0000313" key="1">
    <source>
        <dbReference type="EMBL" id="WIY46685.1"/>
    </source>
</evidence>
<dbReference type="EMBL" id="CP127363">
    <property type="protein sequence ID" value="WIY49710.1"/>
    <property type="molecule type" value="Genomic_DNA"/>
</dbReference>
<dbReference type="EMBL" id="CP127363">
    <property type="protein sequence ID" value="WIY46685.1"/>
    <property type="molecule type" value="Genomic_DNA"/>
</dbReference>
<dbReference type="RefSeq" id="WP_011795973.1">
    <property type="nucleotide sequence ID" value="NZ_CP023687.1"/>
</dbReference>
<gene>
    <name evidence="2" type="ORF">QRO08_03810</name>
    <name evidence="1" type="ORF">QRO08_12520</name>
</gene>
<reference evidence="2 3" key="1">
    <citation type="submission" date="2023-06" db="EMBL/GenBank/DDBJ databases">
        <authorList>
            <person name="Ham H."/>
            <person name="Park D.S."/>
        </authorList>
    </citation>
    <scope>NUCLEOTIDE SEQUENCE [LARGE SCALE GENOMIC DNA]</scope>
    <source>
        <strain evidence="2 3">KACC 17005</strain>
    </source>
</reference>
<protein>
    <recommendedName>
        <fullName evidence="4">LamG domain-containing protein</fullName>
    </recommendedName>
</protein>
<dbReference type="Proteomes" id="UP001242732">
    <property type="component" value="Chromosome"/>
</dbReference>
<dbReference type="SUPFAM" id="SSF49899">
    <property type="entry name" value="Concanavalin A-like lectins/glucanases"/>
    <property type="match status" value="1"/>
</dbReference>